<evidence type="ECO:0000313" key="2">
    <source>
        <dbReference type="Proteomes" id="UP001152531"/>
    </source>
</evidence>
<proteinExistence type="predicted"/>
<name>A0ACA9YFD7_9ASCO</name>
<comment type="caution">
    <text evidence="1">The sequence shown here is derived from an EMBL/GenBank/DDBJ whole genome shotgun (WGS) entry which is preliminary data.</text>
</comment>
<protein>
    <submittedName>
        <fullName evidence="1">Ribonuclease M</fullName>
    </submittedName>
</protein>
<dbReference type="EMBL" id="CALSDN010000020">
    <property type="protein sequence ID" value="CAH6723801.1"/>
    <property type="molecule type" value="Genomic_DNA"/>
</dbReference>
<dbReference type="Proteomes" id="UP001152531">
    <property type="component" value="Unassembled WGS sequence"/>
</dbReference>
<organism evidence="1 2">
    <name type="scientific">[Candida] jaroonii</name>
    <dbReference type="NCBI Taxonomy" id="467808"/>
    <lineage>
        <taxon>Eukaryota</taxon>
        <taxon>Fungi</taxon>
        <taxon>Dikarya</taxon>
        <taxon>Ascomycota</taxon>
        <taxon>Saccharomycotina</taxon>
        <taxon>Pichiomycetes</taxon>
        <taxon>Debaryomycetaceae</taxon>
        <taxon>Yamadazyma</taxon>
    </lineage>
</organism>
<accession>A0ACA9YFD7</accession>
<sequence length="301" mass="33798">MLPLITLLTIVSSASARFIDITARDGYPVESCDTSSLPFTCGSSSSSNTCCFEKDGLMLQTQFWDYDTSVTKRSLEEREVLERQTREVHGEIGVSKRAGTPSSSMDTDKVFTIHGLWSDKCDGSYDQYCQSNLEIPDGYNVKNLISSTFNKPDLYDLMDTYWLSNSGSNEELWSHEYNKHGTCMNTISPGCFTDSYQKYESPVLFWQKVTEIWDGLNTYDFLASAGITPSATKQYSFSDIQDALSSGHDGKEVHVGCDSDGAIKEIWYFYLLQGSVFTGNYQAVDSSTANKCPDQVWYYPK</sequence>
<reference evidence="1" key="1">
    <citation type="submission" date="2022-06" db="EMBL/GenBank/DDBJ databases">
        <authorList>
            <person name="Legras J.-L."/>
            <person name="Devillers H."/>
            <person name="Grondin C."/>
        </authorList>
    </citation>
    <scope>NUCLEOTIDE SEQUENCE</scope>
    <source>
        <strain evidence="1">CLIB 1444</strain>
    </source>
</reference>
<evidence type="ECO:0000313" key="1">
    <source>
        <dbReference type="EMBL" id="CAH6723801.1"/>
    </source>
</evidence>
<gene>
    <name evidence="1" type="ORF">CLIB1444_20S01046</name>
</gene>
<keyword evidence="2" id="KW-1185">Reference proteome</keyword>